<dbReference type="EMBL" id="PDHS01000103">
    <property type="protein sequence ID" value="MQM29905.1"/>
    <property type="molecule type" value="Genomic_DNA"/>
</dbReference>
<comment type="caution">
    <text evidence="2">The sequence shown here is derived from an EMBL/GenBank/DDBJ whole genome shotgun (WGS) entry which is preliminary data.</text>
</comment>
<evidence type="ECO:0008006" key="4">
    <source>
        <dbReference type="Google" id="ProtNLM"/>
    </source>
</evidence>
<dbReference type="Proteomes" id="UP000342300">
    <property type="component" value="Unassembled WGS sequence"/>
</dbReference>
<reference evidence="2 3" key="1">
    <citation type="submission" date="2017-09" db="EMBL/GenBank/DDBJ databases">
        <title>Metagenomic Analysis Reveals Denitrifying Candidatus Accumulibacter and Flanking Population as a Source of N2O.</title>
        <authorList>
            <person name="Gao H."/>
            <person name="Mao Y."/>
            <person name="Zhao X."/>
            <person name="Liu W.-T."/>
            <person name="Zhang T."/>
            <person name="Wells G."/>
        </authorList>
    </citation>
    <scope>NUCLEOTIDE SEQUENCE [LARGE SCALE GENOMIC DNA]</scope>
    <source>
        <strain evidence="2">CANDO_2_IC</strain>
    </source>
</reference>
<protein>
    <recommendedName>
        <fullName evidence="4">Carboxypeptidase regulatory-like domain-containing protein</fullName>
    </recommendedName>
</protein>
<feature type="chain" id="PRO_5025687751" description="Carboxypeptidase regulatory-like domain-containing protein" evidence="1">
    <location>
        <begin position="28"/>
        <end position="349"/>
    </location>
</feature>
<keyword evidence="1" id="KW-0732">Signal</keyword>
<sequence>MPGSAKLVSRALLLVSLCLLSVAQAPAVELEPQRDVHVRFSTEGSEKGAGFVVGEVSKVGKTATHDFSCVLLDFGLFTRFDQKAPGQPSQRLGRLSVEVKDLGSQTPVAYRKALPFPAGIRLEKISTCASEAAKEAAKDPAKEQEKKAGPPQIVSFKVTPDRVQRGGSATLSWEVQNADGVRLFDDSGEVEARNLVPGGQRGRPLSISGSEALSIDKATTFRLLAVDRQGRRVAATTTVRLLNGQSVSCRIFGKVSGTPVRIRLSPKGSLETFKLTHVGVFVPGEGQPTLSTRVNAQGGYSFPAVPGNQEFRVVPLGPNWLYEDSNERVSCLAGKSFRVDFAIKGVRAD</sequence>
<feature type="signal peptide" evidence="1">
    <location>
        <begin position="1"/>
        <end position="27"/>
    </location>
</feature>
<dbReference type="AlphaFoldDB" id="A0A6A7RR77"/>
<evidence type="ECO:0000313" key="2">
    <source>
        <dbReference type="EMBL" id="MQM29905.1"/>
    </source>
</evidence>
<organism evidence="2 3">
    <name type="scientific">Candidatus Accumulibacter phosphatis</name>
    <dbReference type="NCBI Taxonomy" id="327160"/>
    <lineage>
        <taxon>Bacteria</taxon>
        <taxon>Pseudomonadati</taxon>
        <taxon>Pseudomonadota</taxon>
        <taxon>Betaproteobacteria</taxon>
        <taxon>Candidatus Accumulibacter</taxon>
    </lineage>
</organism>
<proteinExistence type="predicted"/>
<accession>A0A6A7RR77</accession>
<gene>
    <name evidence="2" type="ORF">CRU78_04890</name>
</gene>
<evidence type="ECO:0000313" key="3">
    <source>
        <dbReference type="Proteomes" id="UP000342300"/>
    </source>
</evidence>
<evidence type="ECO:0000256" key="1">
    <source>
        <dbReference type="SAM" id="SignalP"/>
    </source>
</evidence>
<name>A0A6A7RR77_9PROT</name>